<evidence type="ECO:0000256" key="2">
    <source>
        <dbReference type="SAM" id="MobiDB-lite"/>
    </source>
</evidence>
<dbReference type="PANTHER" id="PTHR12715:SF4">
    <property type="entry name" value="EAMA DOMAIN-CONTAINING PROTEIN"/>
    <property type="match status" value="1"/>
</dbReference>
<evidence type="ECO:0000259" key="4">
    <source>
        <dbReference type="Pfam" id="PF00892"/>
    </source>
</evidence>
<dbReference type="InterPro" id="IPR052756">
    <property type="entry name" value="Alkyne_AA_exporter"/>
</dbReference>
<evidence type="ECO:0000313" key="5">
    <source>
        <dbReference type="EMBL" id="PTL59830.1"/>
    </source>
</evidence>
<comment type="similarity">
    <text evidence="1">Belongs to the EamA transporter family.</text>
</comment>
<keyword evidence="3" id="KW-0472">Membrane</keyword>
<dbReference type="EMBL" id="PYYB01000001">
    <property type="protein sequence ID" value="PTL59830.1"/>
    <property type="molecule type" value="Genomic_DNA"/>
</dbReference>
<dbReference type="SUPFAM" id="SSF103481">
    <property type="entry name" value="Multidrug resistance efflux transporter EmrE"/>
    <property type="match status" value="2"/>
</dbReference>
<feature type="transmembrane region" description="Helical" evidence="3">
    <location>
        <begin position="127"/>
        <end position="148"/>
    </location>
</feature>
<keyword evidence="3" id="KW-1133">Transmembrane helix</keyword>
<gene>
    <name evidence="5" type="ORF">C7Y72_09295</name>
</gene>
<dbReference type="PANTHER" id="PTHR12715">
    <property type="entry name" value="TRANSPORTER, DRUG/METABOLITE EXPORTER FAMILY"/>
    <property type="match status" value="1"/>
</dbReference>
<feature type="domain" description="EamA" evidence="4">
    <location>
        <begin position="155"/>
        <end position="288"/>
    </location>
</feature>
<organism evidence="5 6">
    <name type="scientific">Paraconexibacter algicola</name>
    <dbReference type="NCBI Taxonomy" id="2133960"/>
    <lineage>
        <taxon>Bacteria</taxon>
        <taxon>Bacillati</taxon>
        <taxon>Actinomycetota</taxon>
        <taxon>Thermoleophilia</taxon>
        <taxon>Solirubrobacterales</taxon>
        <taxon>Paraconexibacteraceae</taxon>
        <taxon>Paraconexibacter</taxon>
    </lineage>
</organism>
<feature type="transmembrane region" description="Helical" evidence="3">
    <location>
        <begin position="217"/>
        <end position="237"/>
    </location>
</feature>
<evidence type="ECO:0000313" key="6">
    <source>
        <dbReference type="Proteomes" id="UP000240739"/>
    </source>
</evidence>
<proteinExistence type="inferred from homology"/>
<dbReference type="OrthoDB" id="3744378at2"/>
<accession>A0A2T4UKT6</accession>
<evidence type="ECO:0000256" key="3">
    <source>
        <dbReference type="SAM" id="Phobius"/>
    </source>
</evidence>
<feature type="transmembrane region" description="Helical" evidence="3">
    <location>
        <begin position="71"/>
        <end position="89"/>
    </location>
</feature>
<reference evidence="5 6" key="1">
    <citation type="submission" date="2018-03" db="EMBL/GenBank/DDBJ databases">
        <title>Aquarubrobacter algicola gen. nov., sp. nov., a novel actinobacterium isolated from shallow eutrophic lake during the end of cyanobacterial harmful algal blooms.</title>
        <authorList>
            <person name="Chun S.J."/>
        </authorList>
    </citation>
    <scope>NUCLEOTIDE SEQUENCE [LARGE SCALE GENOMIC DNA]</scope>
    <source>
        <strain evidence="5 6">Seoho-28</strain>
    </source>
</reference>
<feature type="domain" description="EamA" evidence="4">
    <location>
        <begin position="11"/>
        <end position="142"/>
    </location>
</feature>
<feature type="transmembrane region" description="Helical" evidence="3">
    <location>
        <begin position="272"/>
        <end position="288"/>
    </location>
</feature>
<feature type="transmembrane region" description="Helical" evidence="3">
    <location>
        <begin position="186"/>
        <end position="205"/>
    </location>
</feature>
<dbReference type="GO" id="GO:0016020">
    <property type="term" value="C:membrane"/>
    <property type="evidence" value="ECO:0007669"/>
    <property type="project" value="InterPro"/>
</dbReference>
<evidence type="ECO:0000256" key="1">
    <source>
        <dbReference type="ARBA" id="ARBA00007362"/>
    </source>
</evidence>
<keyword evidence="3" id="KW-0812">Transmembrane</keyword>
<feature type="transmembrane region" description="Helical" evidence="3">
    <location>
        <begin position="154"/>
        <end position="174"/>
    </location>
</feature>
<dbReference type="InterPro" id="IPR000620">
    <property type="entry name" value="EamA_dom"/>
</dbReference>
<feature type="region of interest" description="Disordered" evidence="2">
    <location>
        <begin position="296"/>
        <end position="320"/>
    </location>
</feature>
<protein>
    <submittedName>
        <fullName evidence="5">EamA family transporter</fullName>
    </submittedName>
</protein>
<sequence>MTGVPRTDRLALAAAAVTVLLWASAFVGIRAAAEDLTAGPLALGRLLVASLVLTLVVLWRGEAGLPERRDLPAVALCGVVWFGLYNVALNQGERSVDAGTAAMLVNLGPLLIALLAGAVLGEGFPRALLLGCAVAFAGTVVIGAGSTASRHADLAGVALCVGAAVAYAVGVTLQKPLLARTSALRITWLACLTGTVVLLPFSAVLVRETGDADAGALAWTVYLGIFPTAVAFTTWAFALGRTTAGRMGATTYLVPPLAVLLGWLLLDEVPATIALAGGALCLAGVALARRGSGPPAAAGTAAAATSPVAAARSAPPAASR</sequence>
<comment type="caution">
    <text evidence="5">The sequence shown here is derived from an EMBL/GenBank/DDBJ whole genome shotgun (WGS) entry which is preliminary data.</text>
</comment>
<feature type="transmembrane region" description="Helical" evidence="3">
    <location>
        <begin position="249"/>
        <end position="266"/>
    </location>
</feature>
<feature type="transmembrane region" description="Helical" evidence="3">
    <location>
        <begin position="41"/>
        <end position="59"/>
    </location>
</feature>
<dbReference type="AlphaFoldDB" id="A0A2T4UKT6"/>
<dbReference type="InterPro" id="IPR037185">
    <property type="entry name" value="EmrE-like"/>
</dbReference>
<feature type="transmembrane region" description="Helical" evidence="3">
    <location>
        <begin position="101"/>
        <end position="120"/>
    </location>
</feature>
<dbReference type="Pfam" id="PF00892">
    <property type="entry name" value="EamA"/>
    <property type="match status" value="2"/>
</dbReference>
<dbReference type="Proteomes" id="UP000240739">
    <property type="component" value="Unassembled WGS sequence"/>
</dbReference>
<name>A0A2T4UKT6_9ACTN</name>
<keyword evidence="6" id="KW-1185">Reference proteome</keyword>